<dbReference type="Proteomes" id="UP000179769">
    <property type="component" value="Unassembled WGS sequence"/>
</dbReference>
<evidence type="ECO:0000313" key="2">
    <source>
        <dbReference type="EMBL" id="OHV27289.1"/>
    </source>
</evidence>
<accession>A0A1S1Q148</accession>
<comment type="caution">
    <text evidence="2">The sequence shown here is derived from an EMBL/GenBank/DDBJ whole genome shotgun (WGS) entry which is preliminary data.</text>
</comment>
<dbReference type="CDD" id="cd00865">
    <property type="entry name" value="PEBP_bact_arch"/>
    <property type="match status" value="1"/>
</dbReference>
<gene>
    <name evidence="2" type="ORF">BBK14_05370</name>
</gene>
<evidence type="ECO:0000256" key="1">
    <source>
        <dbReference type="ARBA" id="ARBA00007120"/>
    </source>
</evidence>
<evidence type="ECO:0000313" key="3">
    <source>
        <dbReference type="Proteomes" id="UP000179769"/>
    </source>
</evidence>
<name>A0A1S1Q148_9ACTN</name>
<keyword evidence="3" id="KW-1185">Reference proteome</keyword>
<sequence>MSLLDRNTAPDPLDLLPPLPSFSLSSDDLTDGSPLGLDQVFSGAGGADLSPHLSWTGFPAQTESFAVTCFDPDAPTGSGFWHWVLVDVPASVTELARGAGSGDLSGLPAGAYHVRNDWGTANYGGAAPPEGDRPHRYVFVVHAVDVPKLEIDATVAPAVVGFNLTFHTLARAVLRATYQRRPAATSHGYTATGR</sequence>
<dbReference type="Gene3D" id="3.90.280.10">
    <property type="entry name" value="PEBP-like"/>
    <property type="match status" value="1"/>
</dbReference>
<organism evidence="2 3">
    <name type="scientific">Parafrankia soli</name>
    <dbReference type="NCBI Taxonomy" id="2599596"/>
    <lineage>
        <taxon>Bacteria</taxon>
        <taxon>Bacillati</taxon>
        <taxon>Actinomycetota</taxon>
        <taxon>Actinomycetes</taxon>
        <taxon>Frankiales</taxon>
        <taxon>Frankiaceae</taxon>
        <taxon>Parafrankia</taxon>
    </lineage>
</organism>
<dbReference type="NCBIfam" id="TIGR00481">
    <property type="entry name" value="YbhB/YbcL family Raf kinase inhibitor-like protein"/>
    <property type="match status" value="1"/>
</dbReference>
<dbReference type="PANTHER" id="PTHR30289:SF1">
    <property type="entry name" value="PEBP (PHOSPHATIDYLETHANOLAMINE-BINDING PROTEIN) FAMILY PROTEIN"/>
    <property type="match status" value="1"/>
</dbReference>
<comment type="similarity">
    <text evidence="1">Belongs to the UPF0098 family.</text>
</comment>
<protein>
    <submittedName>
        <fullName evidence="2">PEBP family protein</fullName>
    </submittedName>
</protein>
<dbReference type="AlphaFoldDB" id="A0A1S1Q148"/>
<dbReference type="Pfam" id="PF01161">
    <property type="entry name" value="PBP"/>
    <property type="match status" value="1"/>
</dbReference>
<dbReference type="OrthoDB" id="9797506at2"/>
<dbReference type="InterPro" id="IPR008914">
    <property type="entry name" value="PEBP"/>
</dbReference>
<dbReference type="InterPro" id="IPR005247">
    <property type="entry name" value="YbhB_YbcL/LppC-like"/>
</dbReference>
<dbReference type="InterPro" id="IPR036610">
    <property type="entry name" value="PEBP-like_sf"/>
</dbReference>
<reference evidence="3" key="1">
    <citation type="submission" date="2016-07" db="EMBL/GenBank/DDBJ databases">
        <title>Frankia sp. NRRL B-16219 Genome sequencing.</title>
        <authorList>
            <person name="Ghodhbane-Gtari F."/>
            <person name="Swanson E."/>
            <person name="Gueddou A."/>
            <person name="Louati M."/>
            <person name="Nouioui I."/>
            <person name="Hezbri K."/>
            <person name="Abebe-Akele F."/>
            <person name="Simpson S."/>
            <person name="Morris K."/>
            <person name="Thomas K."/>
            <person name="Gtari M."/>
            <person name="Tisa L.S."/>
        </authorList>
    </citation>
    <scope>NUCLEOTIDE SEQUENCE [LARGE SCALE GENOMIC DNA]</scope>
    <source>
        <strain evidence="3">NRRL B-16219</strain>
    </source>
</reference>
<dbReference type="RefSeq" id="WP_071065032.1">
    <property type="nucleotide sequence ID" value="NZ_MAXA01000224.1"/>
</dbReference>
<dbReference type="SUPFAM" id="SSF49777">
    <property type="entry name" value="PEBP-like"/>
    <property type="match status" value="1"/>
</dbReference>
<dbReference type="EMBL" id="MAXA01000224">
    <property type="protein sequence ID" value="OHV27289.1"/>
    <property type="molecule type" value="Genomic_DNA"/>
</dbReference>
<proteinExistence type="inferred from homology"/>
<dbReference type="PANTHER" id="PTHR30289">
    <property type="entry name" value="UNCHARACTERIZED PROTEIN YBCL-RELATED"/>
    <property type="match status" value="1"/>
</dbReference>